<evidence type="ECO:0000313" key="1">
    <source>
        <dbReference type="EMBL" id="KAF1010839.1"/>
    </source>
</evidence>
<sequence length="332" mass="39298">MFVMALKPLPAFVEEPFENPKIEFWKKITSVGKEFLFLLSKSERIAKFNHEYLTAAVKIFVTFLQDKFKPYARDTYSLEIDISGENIKEMNGLLFELRNAWLQGRYDAVVRNGWKTRQVGAQYRNFDEFKNKLKSLRSRADKDRARIAKYKMTDIVIYRFQIELCCNRESIRHDFFGKFFTALFKTLRQSSEISELLDFINVWKEMSGNVLQADVILFFDANKLAVYKNKINQFAYLKESFERIAKEQLAKEIEKLEEDVQYDWEILIKQIPILSDVSTDCVWLLESKSPQWKVVDTQLIPYLYIMDSYEREYSDSLITRISAGRSPREKKG</sequence>
<name>A0A833PA24_ACIBZ</name>
<dbReference type="AlphaFoldDB" id="A0A833PA24"/>
<evidence type="ECO:0000313" key="2">
    <source>
        <dbReference type="Proteomes" id="UP000490535"/>
    </source>
</evidence>
<proteinExistence type="predicted"/>
<reference evidence="2" key="1">
    <citation type="journal article" date="2020" name="MBio">
        <title>Horizontal gene transfer to a defensive symbiont with a reduced genome amongst a multipartite beetle microbiome.</title>
        <authorList>
            <person name="Waterworth S.C."/>
            <person name="Florez L.V."/>
            <person name="Rees E.R."/>
            <person name="Hertweck C."/>
            <person name="Kaltenpoth M."/>
            <person name="Kwan J.C."/>
        </authorList>
    </citation>
    <scope>NUCLEOTIDE SEQUENCE [LARGE SCALE GENOMIC DNA]</scope>
</reference>
<comment type="caution">
    <text evidence="1">The sequence shown here is derived from an EMBL/GenBank/DDBJ whole genome shotgun (WGS) entry which is preliminary data.</text>
</comment>
<gene>
    <name evidence="1" type="ORF">GAK29_05020</name>
</gene>
<dbReference type="EMBL" id="WNDP01000308">
    <property type="protein sequence ID" value="KAF1010839.1"/>
    <property type="molecule type" value="Genomic_DNA"/>
</dbReference>
<dbReference type="Proteomes" id="UP000490535">
    <property type="component" value="Unassembled WGS sequence"/>
</dbReference>
<organism evidence="1 2">
    <name type="scientific">Acinetobacter bereziniae</name>
    <name type="common">Acinetobacter genomosp. 10</name>
    <dbReference type="NCBI Taxonomy" id="106648"/>
    <lineage>
        <taxon>Bacteria</taxon>
        <taxon>Pseudomonadati</taxon>
        <taxon>Pseudomonadota</taxon>
        <taxon>Gammaproteobacteria</taxon>
        <taxon>Moraxellales</taxon>
        <taxon>Moraxellaceae</taxon>
        <taxon>Acinetobacter</taxon>
    </lineage>
</organism>
<protein>
    <submittedName>
        <fullName evidence="1">Uncharacterized protein</fullName>
    </submittedName>
</protein>
<accession>A0A833PA24</accession>